<dbReference type="AlphaFoldDB" id="A0A2X0VAL2"/>
<dbReference type="CDD" id="cd13603">
    <property type="entry name" value="PBP2_TRAP_Siap_TeaA_like"/>
    <property type="match status" value="1"/>
</dbReference>
<dbReference type="InterPro" id="IPR004682">
    <property type="entry name" value="TRAP_DctP"/>
</dbReference>
<dbReference type="GO" id="GO:0055085">
    <property type="term" value="P:transmembrane transport"/>
    <property type="evidence" value="ECO:0007669"/>
    <property type="project" value="InterPro"/>
</dbReference>
<reference evidence="3 4" key="1">
    <citation type="submission" date="2018-06" db="EMBL/GenBank/DDBJ databases">
        <authorList>
            <consortium name="Pathogen Informatics"/>
            <person name="Doyle S."/>
        </authorList>
    </citation>
    <scope>NUCLEOTIDE SEQUENCE [LARGE SCALE GENOMIC DNA]</scope>
    <source>
        <strain evidence="3 4">NCTC13093</strain>
    </source>
</reference>
<keyword evidence="1 2" id="KW-0732">Signal</keyword>
<dbReference type="PANTHER" id="PTHR33376">
    <property type="match status" value="1"/>
</dbReference>
<keyword evidence="4" id="KW-1185">Reference proteome</keyword>
<dbReference type="InterPro" id="IPR038404">
    <property type="entry name" value="TRAP_DctP_sf"/>
</dbReference>
<dbReference type="PANTHER" id="PTHR33376:SF18">
    <property type="entry name" value="2,3-DIKETO-L-GULONATE-BINDING PERIPLASMIC PROTEIN YIAO"/>
    <property type="match status" value="1"/>
</dbReference>
<evidence type="ECO:0000313" key="4">
    <source>
        <dbReference type="Proteomes" id="UP000250086"/>
    </source>
</evidence>
<proteinExistence type="predicted"/>
<sequence length="332" mass="36861">MKKLTKVALASALASLLAFATTASAKTTLRMGYETPRTDSQHKGAEVFKKYVEEQTGGEISVKLFPDSTLGGAPALINGVRNGTVDMIIVGLNNLSGLSKELNVLDIPFIFANKDEAFHVLDGKVGDYLYKGLEGVNIKGLTYWDNGFRAMTNNKHPIVKPDDVKGIKMRVPGNPMSVKLFETLGANPVPMAIGELYTALETHTVDGQDHPVNVFYSSKFYEVQKYLTLTNHQYSALFFGMNLKKYNKLSDEHKQIIMEGAKKARDFQRQYNADNQAAQIEEFKKAGVEVINSIDPQPFRDVAFDKVSKFYTDQCGDQLIKDINAEIAAMKK</sequence>
<evidence type="ECO:0000256" key="1">
    <source>
        <dbReference type="ARBA" id="ARBA00022729"/>
    </source>
</evidence>
<dbReference type="NCBIfam" id="NF037995">
    <property type="entry name" value="TRAP_S1"/>
    <property type="match status" value="1"/>
</dbReference>
<feature type="signal peptide" evidence="2">
    <location>
        <begin position="1"/>
        <end position="25"/>
    </location>
</feature>
<dbReference type="InterPro" id="IPR018389">
    <property type="entry name" value="DctP_fam"/>
</dbReference>
<dbReference type="EMBL" id="UAPV01000001">
    <property type="protein sequence ID" value="SPT69893.1"/>
    <property type="molecule type" value="Genomic_DNA"/>
</dbReference>
<name>A0A2X0VAL2_9GAMM</name>
<dbReference type="GO" id="GO:0030246">
    <property type="term" value="F:carbohydrate binding"/>
    <property type="evidence" value="ECO:0007669"/>
    <property type="project" value="TreeGrafter"/>
</dbReference>
<dbReference type="Pfam" id="PF03480">
    <property type="entry name" value="DctP"/>
    <property type="match status" value="1"/>
</dbReference>
<dbReference type="PIRSF" id="PIRSF006470">
    <property type="entry name" value="DctB"/>
    <property type="match status" value="1"/>
</dbReference>
<dbReference type="GO" id="GO:0030288">
    <property type="term" value="C:outer membrane-bounded periplasmic space"/>
    <property type="evidence" value="ECO:0007669"/>
    <property type="project" value="InterPro"/>
</dbReference>
<evidence type="ECO:0000313" key="3">
    <source>
        <dbReference type="EMBL" id="SPT69893.1"/>
    </source>
</evidence>
<dbReference type="Proteomes" id="UP000250086">
    <property type="component" value="Unassembled WGS sequence"/>
</dbReference>
<organism evidence="3 4">
    <name type="scientific">Anaerobiospirillum thomasii</name>
    <dbReference type="NCBI Taxonomy" id="179995"/>
    <lineage>
        <taxon>Bacteria</taxon>
        <taxon>Pseudomonadati</taxon>
        <taxon>Pseudomonadota</taxon>
        <taxon>Gammaproteobacteria</taxon>
        <taxon>Aeromonadales</taxon>
        <taxon>Succinivibrionaceae</taxon>
        <taxon>Anaerobiospirillum</taxon>
    </lineage>
</organism>
<dbReference type="NCBIfam" id="TIGR00787">
    <property type="entry name" value="dctP"/>
    <property type="match status" value="1"/>
</dbReference>
<dbReference type="RefSeq" id="WP_113744022.1">
    <property type="nucleotide sequence ID" value="NZ_UAPU01000007.1"/>
</dbReference>
<accession>A0A2X0VAL2</accession>
<gene>
    <name evidence="3" type="ORF">NCTC13093_01284</name>
</gene>
<protein>
    <submittedName>
        <fullName evidence="3">TRAP-type mannitol/chloroaromatic compound transport system, periplasmic component</fullName>
    </submittedName>
</protein>
<dbReference type="OrthoDB" id="9771186at2"/>
<feature type="chain" id="PRO_5015943673" evidence="2">
    <location>
        <begin position="26"/>
        <end position="332"/>
    </location>
</feature>
<evidence type="ECO:0000256" key="2">
    <source>
        <dbReference type="SAM" id="SignalP"/>
    </source>
</evidence>
<dbReference type="Gene3D" id="3.40.190.170">
    <property type="entry name" value="Bacterial extracellular solute-binding protein, family 7"/>
    <property type="match status" value="1"/>
</dbReference>